<evidence type="ECO:0000313" key="2">
    <source>
        <dbReference type="EMBL" id="KAJ2796855.1"/>
    </source>
</evidence>
<proteinExistence type="predicted"/>
<gene>
    <name evidence="2" type="ORF">H4R20_005394</name>
</gene>
<dbReference type="AlphaFoldDB" id="A0A9W8HPP5"/>
<feature type="non-terminal residue" evidence="2">
    <location>
        <position position="77"/>
    </location>
</feature>
<feature type="non-terminal residue" evidence="2">
    <location>
        <position position="1"/>
    </location>
</feature>
<protein>
    <recommendedName>
        <fullName evidence="1">Serine hydrolase domain-containing protein</fullName>
    </recommendedName>
</protein>
<evidence type="ECO:0000259" key="1">
    <source>
        <dbReference type="Pfam" id="PF03959"/>
    </source>
</evidence>
<dbReference type="EMBL" id="JANBUO010001782">
    <property type="protein sequence ID" value="KAJ2796855.1"/>
    <property type="molecule type" value="Genomic_DNA"/>
</dbReference>
<dbReference type="OrthoDB" id="414698at2759"/>
<keyword evidence="3" id="KW-1185">Reference proteome</keyword>
<dbReference type="Pfam" id="PF03959">
    <property type="entry name" value="FSH1"/>
    <property type="match status" value="1"/>
</dbReference>
<reference evidence="2" key="1">
    <citation type="submission" date="2022-07" db="EMBL/GenBank/DDBJ databases">
        <title>Phylogenomic reconstructions and comparative analyses of Kickxellomycotina fungi.</title>
        <authorList>
            <person name="Reynolds N.K."/>
            <person name="Stajich J.E."/>
            <person name="Barry K."/>
            <person name="Grigoriev I.V."/>
            <person name="Crous P."/>
            <person name="Smith M.E."/>
        </authorList>
    </citation>
    <scope>NUCLEOTIDE SEQUENCE</scope>
    <source>
        <strain evidence="2">NRRL 1565</strain>
    </source>
</reference>
<evidence type="ECO:0000313" key="3">
    <source>
        <dbReference type="Proteomes" id="UP001140094"/>
    </source>
</evidence>
<dbReference type="Proteomes" id="UP001140094">
    <property type="component" value="Unassembled WGS sequence"/>
</dbReference>
<organism evidence="2 3">
    <name type="scientific">Coemansia guatemalensis</name>
    <dbReference type="NCBI Taxonomy" id="2761395"/>
    <lineage>
        <taxon>Eukaryota</taxon>
        <taxon>Fungi</taxon>
        <taxon>Fungi incertae sedis</taxon>
        <taxon>Zoopagomycota</taxon>
        <taxon>Kickxellomycotina</taxon>
        <taxon>Kickxellomycetes</taxon>
        <taxon>Kickxellales</taxon>
        <taxon>Kickxellaceae</taxon>
        <taxon>Coemansia</taxon>
    </lineage>
</organism>
<feature type="domain" description="Serine hydrolase" evidence="1">
    <location>
        <begin position="1"/>
        <end position="77"/>
    </location>
</feature>
<sequence>YVDAPNILHPYDIDGMDNMARAADAKAGKTLDRTLKGWYWLKSAEPEATCGLEASIAYLESVINSLGPFDGILGFSQ</sequence>
<comment type="caution">
    <text evidence="2">The sequence shown here is derived from an EMBL/GenBank/DDBJ whole genome shotgun (WGS) entry which is preliminary data.</text>
</comment>
<accession>A0A9W8HPP5</accession>
<dbReference type="Gene3D" id="3.40.50.1820">
    <property type="entry name" value="alpha/beta hydrolase"/>
    <property type="match status" value="1"/>
</dbReference>
<dbReference type="InterPro" id="IPR005645">
    <property type="entry name" value="FSH-like_dom"/>
</dbReference>
<dbReference type="InterPro" id="IPR029058">
    <property type="entry name" value="AB_hydrolase_fold"/>
</dbReference>
<name>A0A9W8HPP5_9FUNG</name>